<feature type="region of interest" description="Disordered" evidence="13">
    <location>
        <begin position="294"/>
        <end position="313"/>
    </location>
</feature>
<dbReference type="GO" id="GO:0034703">
    <property type="term" value="C:cation channel complex"/>
    <property type="evidence" value="ECO:0007669"/>
    <property type="project" value="UniProtKB-ARBA"/>
</dbReference>
<dbReference type="Proteomes" id="UP000694843">
    <property type="component" value="Unplaced"/>
</dbReference>
<evidence type="ECO:0000256" key="9">
    <source>
        <dbReference type="ARBA" id="ARBA00023136"/>
    </source>
</evidence>
<feature type="transmembrane region" description="Helical" evidence="14">
    <location>
        <begin position="612"/>
        <end position="635"/>
    </location>
</feature>
<dbReference type="Gene3D" id="1.25.40.20">
    <property type="entry name" value="Ankyrin repeat-containing domain"/>
    <property type="match status" value="3"/>
</dbReference>
<dbReference type="GO" id="GO:0005216">
    <property type="term" value="F:monoatomic ion channel activity"/>
    <property type="evidence" value="ECO:0007669"/>
    <property type="project" value="InterPro"/>
</dbReference>
<evidence type="ECO:0000256" key="1">
    <source>
        <dbReference type="ARBA" id="ARBA00004141"/>
    </source>
</evidence>
<dbReference type="AlphaFoldDB" id="A0A8B7NJW8"/>
<dbReference type="PANTHER" id="PTHR47143">
    <property type="entry name" value="TRANSIENT RECEPTOR POTENTIAL CATION CHANNEL PROTEIN PAINLESS"/>
    <property type="match status" value="1"/>
</dbReference>
<keyword evidence="10" id="KW-0325">Glycoprotein</keyword>
<keyword evidence="3" id="KW-0716">Sensory transduction</keyword>
<feature type="repeat" description="ANK" evidence="12">
    <location>
        <begin position="89"/>
        <end position="121"/>
    </location>
</feature>
<dbReference type="Pfam" id="PF12796">
    <property type="entry name" value="Ank_2"/>
    <property type="match status" value="2"/>
</dbReference>
<name>A0A8B7NJW8_HYAAZ</name>
<dbReference type="KEGG" id="hazt:108670962"/>
<evidence type="ECO:0000313" key="16">
    <source>
        <dbReference type="Proteomes" id="UP000694843"/>
    </source>
</evidence>
<evidence type="ECO:0000256" key="8">
    <source>
        <dbReference type="ARBA" id="ARBA00023065"/>
    </source>
</evidence>
<comment type="subcellular location">
    <subcellularLocation>
        <location evidence="1">Membrane</location>
        <topology evidence="1">Multi-pass membrane protein</topology>
    </subcellularLocation>
</comment>
<evidence type="ECO:0000256" key="5">
    <source>
        <dbReference type="ARBA" id="ARBA00022737"/>
    </source>
</evidence>
<dbReference type="SUPFAM" id="SSF48403">
    <property type="entry name" value="Ankyrin repeat"/>
    <property type="match status" value="2"/>
</dbReference>
<organism evidence="16 17">
    <name type="scientific">Hyalella azteca</name>
    <name type="common">Amphipod</name>
    <dbReference type="NCBI Taxonomy" id="294128"/>
    <lineage>
        <taxon>Eukaryota</taxon>
        <taxon>Metazoa</taxon>
        <taxon>Ecdysozoa</taxon>
        <taxon>Arthropoda</taxon>
        <taxon>Crustacea</taxon>
        <taxon>Multicrustacea</taxon>
        <taxon>Malacostraca</taxon>
        <taxon>Eumalacostraca</taxon>
        <taxon>Peracarida</taxon>
        <taxon>Amphipoda</taxon>
        <taxon>Senticaudata</taxon>
        <taxon>Talitrida</taxon>
        <taxon>Talitroidea</taxon>
        <taxon>Hyalellidae</taxon>
        <taxon>Hyalella</taxon>
    </lineage>
</organism>
<evidence type="ECO:0000259" key="15">
    <source>
        <dbReference type="Pfam" id="PF00520"/>
    </source>
</evidence>
<keyword evidence="9 14" id="KW-0472">Membrane</keyword>
<evidence type="ECO:0000256" key="10">
    <source>
        <dbReference type="ARBA" id="ARBA00023180"/>
    </source>
</evidence>
<dbReference type="RefSeq" id="XP_018013942.1">
    <property type="nucleotide sequence ID" value="XM_018158453.2"/>
</dbReference>
<dbReference type="GeneID" id="108670962"/>
<evidence type="ECO:0000256" key="4">
    <source>
        <dbReference type="ARBA" id="ARBA00022692"/>
    </source>
</evidence>
<feature type="transmembrane region" description="Helical" evidence="14">
    <location>
        <begin position="757"/>
        <end position="776"/>
    </location>
</feature>
<reference evidence="17" key="1">
    <citation type="submission" date="2025-08" db="UniProtKB">
        <authorList>
            <consortium name="RefSeq"/>
        </authorList>
    </citation>
    <scope>IDENTIFICATION</scope>
    <source>
        <tissue evidence="17">Whole organism</tissue>
    </source>
</reference>
<evidence type="ECO:0000256" key="14">
    <source>
        <dbReference type="SAM" id="Phobius"/>
    </source>
</evidence>
<evidence type="ECO:0000256" key="6">
    <source>
        <dbReference type="ARBA" id="ARBA00022989"/>
    </source>
</evidence>
<keyword evidence="11" id="KW-0407">Ion channel</keyword>
<feature type="domain" description="Ion transport" evidence="15">
    <location>
        <begin position="615"/>
        <end position="844"/>
    </location>
</feature>
<sequence length="1156" mass="127879">MTYDNLTLGSYDFLAVETYDNMDPTMFDNALSSGNVSAVQAMIAGDDSLLQSWHYLGLPCLHLACHSGSLPLLQLLLAHGVKVNQFDRWGRLALHVVTADGWLDGARLLLEHGASVNAMLPNNDAIKGVLRESPLHFAIRTGEVAIALLLLGLTDASSGGSTNPAHESSGSPLILPGDPLGVLGQPLATPGNKISNGKLMNSLLSRIAHPNFSKPVSKSGSVDPAKSDHTPRSAKHTIMSAFKHPSSSSDGVGSGVSSGSGGVHQVMHQMDPLVNHADDSDSVGNVWRNVVAKPSNSVSSDKEEGRPLLSKEPHVPESDNFAVVCDNVSPTKPNLLLKDGMGRNVLHLAAVSKSTIILQAILSFTKECEILAHEVDSKNNTVYHSVFSGIKPHIHETDVISCLHLLEPLNVDINSTNARGETPLFMATRKRLPDSVLHLLSKGADPTIGSNQKWNVVHAACSADSPKCLQLLLDTHRLESCIFSETDDGHVPFYFATCSYSLECLKILLRNGDHLTNVDSKGKSRCSMLLENIPSANKFLVEIFDEKITGSEQRPLEAEFSLTFDYSLLLSQRGNVQCSVVSELTASESENILTHPLIESFLFLKWNRIKPFFFCNFVVYILFLVLHTFYIVRTFGRSATNWFDAIPVLNTFRCFYIIVFMLILIPDMIIMLVNVRKYIQQWETYAKIVTLSTSAFVVFTNSVEQPGDMRTMMVERHVAAVSIFFAWVEFMMLLGRFPVLGLYILMFTKVAKSIIKFLLAFSSLLIGFALAFGIIFTNDDAFQNFPVSLVKTLMMMIGEIEYSGIIEASGMDMPVLGYIFLVAFLFLVPILMANLLIGLAVSDLPDLSRQGSIKHLSKLAAYLTAYELLMVLFKEMRCFPRVVREVFAGRCRIKKLVTFYPNKRTSSHRKFLKRWIESLPTGTLDVATSIVEKRRVSIVGGLLDHEDLEGHGTLTRDGILPHMNPLMPTAADPLLGSTVNDVTSARRNSPIPRNPSDLLTRSLSTVSRHTTTSHDVTTNQPVMQYLAAFEEQYQKDVQGLKQFIRSSLACALSNPANIRYYSETQNEVPSDNPKESEDRNQQPKTSKRSFLRIPRRDRPSTNTSDQFLLECKSCEDNSAGTNNIILELSQKIGNLESKLSAQTELLQKLLESKNIL</sequence>
<dbReference type="InterPro" id="IPR052076">
    <property type="entry name" value="TRP_cation_channel"/>
</dbReference>
<evidence type="ECO:0000313" key="17">
    <source>
        <dbReference type="RefSeq" id="XP_018013942.1"/>
    </source>
</evidence>
<evidence type="ECO:0000256" key="7">
    <source>
        <dbReference type="ARBA" id="ARBA00023043"/>
    </source>
</evidence>
<evidence type="ECO:0000256" key="11">
    <source>
        <dbReference type="ARBA" id="ARBA00023303"/>
    </source>
</evidence>
<feature type="transmembrane region" description="Helical" evidence="14">
    <location>
        <begin position="723"/>
        <end position="745"/>
    </location>
</feature>
<keyword evidence="2" id="KW-0813">Transport</keyword>
<keyword evidence="4 14" id="KW-0812">Transmembrane</keyword>
<protein>
    <submittedName>
        <fullName evidence="17">Transient receptor potential cation channel subfamily A member 1-like</fullName>
    </submittedName>
</protein>
<gene>
    <name evidence="17" type="primary">LOC108670962</name>
</gene>
<dbReference type="InterPro" id="IPR036770">
    <property type="entry name" value="Ankyrin_rpt-contain_sf"/>
</dbReference>
<feature type="compositionally biased region" description="Basic and acidic residues" evidence="13">
    <location>
        <begin position="1072"/>
        <end position="1081"/>
    </location>
</feature>
<dbReference type="Pfam" id="PF00520">
    <property type="entry name" value="Ion_trans"/>
    <property type="match status" value="1"/>
</dbReference>
<proteinExistence type="predicted"/>
<evidence type="ECO:0000256" key="12">
    <source>
        <dbReference type="PROSITE-ProRule" id="PRU00023"/>
    </source>
</evidence>
<accession>A0A8B7NJW8</accession>
<dbReference type="PROSITE" id="PS50088">
    <property type="entry name" value="ANK_REPEAT"/>
    <property type="match status" value="3"/>
</dbReference>
<keyword evidence="6 14" id="KW-1133">Transmembrane helix</keyword>
<feature type="region of interest" description="Disordered" evidence="13">
    <location>
        <begin position="212"/>
        <end position="232"/>
    </location>
</feature>
<dbReference type="OrthoDB" id="5402602at2759"/>
<feature type="repeat" description="ANK" evidence="12">
    <location>
        <begin position="56"/>
        <end position="88"/>
    </location>
</feature>
<dbReference type="InterPro" id="IPR002110">
    <property type="entry name" value="Ankyrin_rpt"/>
</dbReference>
<evidence type="ECO:0000256" key="13">
    <source>
        <dbReference type="SAM" id="MobiDB-lite"/>
    </source>
</evidence>
<dbReference type="PROSITE" id="PS50297">
    <property type="entry name" value="ANK_REP_REGION"/>
    <property type="match status" value="2"/>
</dbReference>
<dbReference type="PANTHER" id="PTHR47143:SF1">
    <property type="entry name" value="ION_TRANS DOMAIN-CONTAINING PROTEIN"/>
    <property type="match status" value="1"/>
</dbReference>
<dbReference type="SMART" id="SM00248">
    <property type="entry name" value="ANK"/>
    <property type="match status" value="7"/>
</dbReference>
<keyword evidence="5" id="KW-0677">Repeat</keyword>
<feature type="region of interest" description="Disordered" evidence="13">
    <location>
        <begin position="1064"/>
        <end position="1104"/>
    </location>
</feature>
<keyword evidence="16" id="KW-1185">Reference proteome</keyword>
<feature type="repeat" description="ANK" evidence="12">
    <location>
        <begin position="419"/>
        <end position="451"/>
    </location>
</feature>
<dbReference type="InterPro" id="IPR005821">
    <property type="entry name" value="Ion_trans_dom"/>
</dbReference>
<feature type="transmembrane region" description="Helical" evidence="14">
    <location>
        <begin position="655"/>
        <end position="673"/>
    </location>
</feature>
<evidence type="ECO:0000256" key="3">
    <source>
        <dbReference type="ARBA" id="ARBA00022606"/>
    </source>
</evidence>
<keyword evidence="8" id="KW-0406">Ion transport</keyword>
<feature type="compositionally biased region" description="Basic and acidic residues" evidence="13">
    <location>
        <begin position="300"/>
        <end position="313"/>
    </location>
</feature>
<feature type="transmembrane region" description="Helical" evidence="14">
    <location>
        <begin position="818"/>
        <end position="844"/>
    </location>
</feature>
<evidence type="ECO:0000256" key="2">
    <source>
        <dbReference type="ARBA" id="ARBA00022448"/>
    </source>
</evidence>
<keyword evidence="7 12" id="KW-0040">ANK repeat</keyword>